<dbReference type="InterPro" id="IPR013321">
    <property type="entry name" value="Arc_rbn_hlx_hlx"/>
</dbReference>
<accession>A0A9Q5Z7J8</accession>
<reference evidence="1 2" key="1">
    <citation type="submission" date="2015-02" db="EMBL/GenBank/DDBJ databases">
        <title>Nostoc linckia genome annotation.</title>
        <authorList>
            <person name="Zhou Z."/>
        </authorList>
    </citation>
    <scope>NUCLEOTIDE SEQUENCE [LARGE SCALE GENOMIC DNA]</scope>
    <source>
        <strain evidence="2">z8</strain>
    </source>
</reference>
<comment type="caution">
    <text evidence="1">The sequence shown here is derived from an EMBL/GenBank/DDBJ whole genome shotgun (WGS) entry which is preliminary data.</text>
</comment>
<protein>
    <submittedName>
        <fullName evidence="1">Uncharacterized protein</fullName>
    </submittedName>
</protein>
<proteinExistence type="predicted"/>
<name>A0A9Q5Z7J8_NOSLI</name>
<dbReference type="GeneID" id="57098715"/>
<organism evidence="1 2">
    <name type="scientific">Nostoc linckia z8</name>
    <dbReference type="NCBI Taxonomy" id="1628746"/>
    <lineage>
        <taxon>Bacteria</taxon>
        <taxon>Bacillati</taxon>
        <taxon>Cyanobacteriota</taxon>
        <taxon>Cyanophyceae</taxon>
        <taxon>Nostocales</taxon>
        <taxon>Nostocaceae</taxon>
        <taxon>Nostoc</taxon>
    </lineage>
</organism>
<dbReference type="GO" id="GO:0006355">
    <property type="term" value="P:regulation of DNA-templated transcription"/>
    <property type="evidence" value="ECO:0007669"/>
    <property type="project" value="InterPro"/>
</dbReference>
<dbReference type="Proteomes" id="UP000222310">
    <property type="component" value="Unassembled WGS sequence"/>
</dbReference>
<dbReference type="Gene3D" id="1.10.1220.10">
    <property type="entry name" value="Met repressor-like"/>
    <property type="match status" value="1"/>
</dbReference>
<gene>
    <name evidence="1" type="ORF">VF08_27835</name>
</gene>
<dbReference type="AlphaFoldDB" id="A0A9Q5Z7J8"/>
<dbReference type="RefSeq" id="WP_099067895.1">
    <property type="nucleotide sequence ID" value="NZ_LAHD01000107.1"/>
</dbReference>
<evidence type="ECO:0000313" key="2">
    <source>
        <dbReference type="Proteomes" id="UP000222310"/>
    </source>
</evidence>
<dbReference type="EMBL" id="LAHD01000107">
    <property type="protein sequence ID" value="PHJ97913.1"/>
    <property type="molecule type" value="Genomic_DNA"/>
</dbReference>
<evidence type="ECO:0000313" key="1">
    <source>
        <dbReference type="EMBL" id="PHJ97913.1"/>
    </source>
</evidence>
<sequence length="71" mass="8109">MNKTHSDSTLTGERAKAFKKSFDATPEIESELVEIAKEMGVPQSAVIVFALKDFFLKYHREKHERTQLRAA</sequence>